<evidence type="ECO:0000313" key="1">
    <source>
        <dbReference type="EMBL" id="NMH23771.1"/>
    </source>
</evidence>
<dbReference type="RefSeq" id="WP_169522347.1">
    <property type="nucleotide sequence ID" value="NZ_JAAMPT010000127.1"/>
</dbReference>
<evidence type="ECO:0008006" key="3">
    <source>
        <dbReference type="Google" id="ProtNLM"/>
    </source>
</evidence>
<evidence type="ECO:0000313" key="2">
    <source>
        <dbReference type="Proteomes" id="UP000767947"/>
    </source>
</evidence>
<proteinExistence type="predicted"/>
<gene>
    <name evidence="1" type="ORF">G6042_00595</name>
</gene>
<accession>A0ABX1QPR6</accession>
<keyword evidence="2" id="KW-1185">Reference proteome</keyword>
<sequence length="122" mass="12917">SVASSGTPVCSQPQTGTVTIVVNDAPIINTPTPFEVCDDSLNNNGIYCYDLTQKSAEISTDPNVVITYHETPTDAQTGANPITGLYCNIVPGAQTIYVRAHFNGSPACYANTTLELQINPLP</sequence>
<comment type="caution">
    <text evidence="1">The sequence shown here is derived from an EMBL/GenBank/DDBJ whole genome shotgun (WGS) entry which is preliminary data.</text>
</comment>
<dbReference type="EMBL" id="JAAMPT010000127">
    <property type="protein sequence ID" value="NMH23771.1"/>
    <property type="molecule type" value="Genomic_DNA"/>
</dbReference>
<feature type="non-terminal residue" evidence="1">
    <location>
        <position position="1"/>
    </location>
</feature>
<name>A0ABX1QPR6_9FLAO</name>
<feature type="non-terminal residue" evidence="1">
    <location>
        <position position="122"/>
    </location>
</feature>
<dbReference type="Proteomes" id="UP000767947">
    <property type="component" value="Unassembled WGS sequence"/>
</dbReference>
<organism evidence="1 2">
    <name type="scientific">Flavobacterium solisilvae</name>
    <dbReference type="NCBI Taxonomy" id="1852019"/>
    <lineage>
        <taxon>Bacteria</taxon>
        <taxon>Pseudomonadati</taxon>
        <taxon>Bacteroidota</taxon>
        <taxon>Flavobacteriia</taxon>
        <taxon>Flavobacteriales</taxon>
        <taxon>Flavobacteriaceae</taxon>
        <taxon>Flavobacterium</taxon>
    </lineage>
</organism>
<protein>
    <recommendedName>
        <fullName evidence="3">Gliding motility-associated C-terminal domain-containing protein</fullName>
    </recommendedName>
</protein>
<reference evidence="1 2" key="1">
    <citation type="submission" date="2020-02" db="EMBL/GenBank/DDBJ databases">
        <title>Flavobacterium sp. genome.</title>
        <authorList>
            <person name="Jung H.S."/>
            <person name="Baek J.H."/>
            <person name="Jeon C.O."/>
        </authorList>
    </citation>
    <scope>NUCLEOTIDE SEQUENCE [LARGE SCALE GENOMIC DNA]</scope>
    <source>
        <strain evidence="1 2">SE-s27</strain>
    </source>
</reference>